<comment type="caution">
    <text evidence="1">The sequence shown here is derived from an EMBL/GenBank/DDBJ whole genome shotgun (WGS) entry which is preliminary data.</text>
</comment>
<name>A0ABS0YN72_9BACT</name>
<gene>
    <name evidence="1" type="ORF">JFN90_04730</name>
</gene>
<dbReference type="SUPFAM" id="SSF46785">
    <property type="entry name" value="Winged helix' DNA-binding domain"/>
    <property type="match status" value="1"/>
</dbReference>
<dbReference type="Proteomes" id="UP000641025">
    <property type="component" value="Unassembled WGS sequence"/>
</dbReference>
<organism evidence="1 2">
    <name type="scientific">Geomonas propionica</name>
    <dbReference type="NCBI Taxonomy" id="2798582"/>
    <lineage>
        <taxon>Bacteria</taxon>
        <taxon>Pseudomonadati</taxon>
        <taxon>Thermodesulfobacteriota</taxon>
        <taxon>Desulfuromonadia</taxon>
        <taxon>Geobacterales</taxon>
        <taxon>Geobacteraceae</taxon>
        <taxon>Geomonas</taxon>
    </lineage>
</organism>
<reference evidence="1 2" key="1">
    <citation type="submission" date="2020-12" db="EMBL/GenBank/DDBJ databases">
        <title>Geomonas sp. Red259, isolated from paddy soil.</title>
        <authorList>
            <person name="Xu Z."/>
            <person name="Zhang Z."/>
            <person name="Masuda Y."/>
            <person name="Itoh H."/>
            <person name="Senoo K."/>
        </authorList>
    </citation>
    <scope>NUCLEOTIDE SEQUENCE [LARGE SCALE GENOMIC DNA]</scope>
    <source>
        <strain evidence="1 2">Red259</strain>
    </source>
</reference>
<proteinExistence type="predicted"/>
<dbReference type="EMBL" id="JAEMHK010000003">
    <property type="protein sequence ID" value="MBJ6799440.1"/>
    <property type="molecule type" value="Genomic_DNA"/>
</dbReference>
<dbReference type="Pfam" id="PF25212">
    <property type="entry name" value="HVO_A0114"/>
    <property type="match status" value="1"/>
</dbReference>
<evidence type="ECO:0000313" key="1">
    <source>
        <dbReference type="EMBL" id="MBJ6799440.1"/>
    </source>
</evidence>
<keyword evidence="2" id="KW-1185">Reference proteome</keyword>
<evidence type="ECO:0008006" key="3">
    <source>
        <dbReference type="Google" id="ProtNLM"/>
    </source>
</evidence>
<sequence>MTKAIIGIANFKDTHNELLDIAARLDNGERLPDADYQLNFATASQLFTEITPKRLELLDTLKRTGPQSVYRLAKTLRRNYSNVHSSVVGLLGLGLIAKDANDKVYVPWDDVEIHVSLSRSIAA</sequence>
<dbReference type="RefSeq" id="WP_199393962.1">
    <property type="nucleotide sequence ID" value="NZ_JAEMHK010000003.1"/>
</dbReference>
<evidence type="ECO:0000313" key="2">
    <source>
        <dbReference type="Proteomes" id="UP000641025"/>
    </source>
</evidence>
<dbReference type="InterPro" id="IPR036390">
    <property type="entry name" value="WH_DNA-bd_sf"/>
</dbReference>
<accession>A0ABS0YN72</accession>
<protein>
    <recommendedName>
        <fullName evidence="3">Transcriptional regulator</fullName>
    </recommendedName>
</protein>